<dbReference type="InterPro" id="IPR001845">
    <property type="entry name" value="HTH_ArsR_DNA-bd_dom"/>
</dbReference>
<evidence type="ECO:0000313" key="7">
    <source>
        <dbReference type="Proteomes" id="UP001180715"/>
    </source>
</evidence>
<comment type="caution">
    <text evidence="6">The sequence shown here is derived from an EMBL/GenBank/DDBJ whole genome shotgun (WGS) entry which is preliminary data.</text>
</comment>
<dbReference type="Gene3D" id="1.10.10.10">
    <property type="entry name" value="Winged helix-like DNA-binding domain superfamily/Winged helix DNA-binding domain"/>
    <property type="match status" value="1"/>
</dbReference>
<name>A0ABU1Z0S0_9MICC</name>
<evidence type="ECO:0000313" key="6">
    <source>
        <dbReference type="EMBL" id="MDR7294214.1"/>
    </source>
</evidence>
<evidence type="ECO:0000256" key="2">
    <source>
        <dbReference type="ARBA" id="ARBA00023125"/>
    </source>
</evidence>
<evidence type="ECO:0000256" key="4">
    <source>
        <dbReference type="SAM" id="MobiDB-lite"/>
    </source>
</evidence>
<dbReference type="InterPro" id="IPR036388">
    <property type="entry name" value="WH-like_DNA-bd_sf"/>
</dbReference>
<dbReference type="PANTHER" id="PTHR33154:SF33">
    <property type="entry name" value="TRANSCRIPTIONAL REPRESSOR SDPR"/>
    <property type="match status" value="1"/>
</dbReference>
<keyword evidence="2" id="KW-0238">DNA-binding</keyword>
<dbReference type="EMBL" id="JAVDXX010000001">
    <property type="protein sequence ID" value="MDR7294214.1"/>
    <property type="molecule type" value="Genomic_DNA"/>
</dbReference>
<keyword evidence="1" id="KW-0805">Transcription regulation</keyword>
<dbReference type="PRINTS" id="PR00778">
    <property type="entry name" value="HTHARSR"/>
</dbReference>
<keyword evidence="7" id="KW-1185">Reference proteome</keyword>
<dbReference type="PROSITE" id="PS50987">
    <property type="entry name" value="HTH_ARSR_2"/>
    <property type="match status" value="1"/>
</dbReference>
<dbReference type="InterPro" id="IPR011991">
    <property type="entry name" value="ArsR-like_HTH"/>
</dbReference>
<evidence type="ECO:0000259" key="5">
    <source>
        <dbReference type="PROSITE" id="PS50987"/>
    </source>
</evidence>
<feature type="compositionally biased region" description="Acidic residues" evidence="4">
    <location>
        <begin position="89"/>
        <end position="101"/>
    </location>
</feature>
<sequence>MSDPTRRQLVELLSEADELSVSDLVASVEASQPTVSKHLKVLRDAGVVQTRADGQRRLYSLVPDSLLGALEWLTSVHDAAAGTGSDAIESGEAEGVEESAESIEHPGVAEGAEIEVADAESRAAGEAESVADDAAHRIVQNVGRQIESVTEKAQTFFQRFGRRK</sequence>
<evidence type="ECO:0000256" key="1">
    <source>
        <dbReference type="ARBA" id="ARBA00023015"/>
    </source>
</evidence>
<dbReference type="CDD" id="cd00090">
    <property type="entry name" value="HTH_ARSR"/>
    <property type="match status" value="1"/>
</dbReference>
<keyword evidence="3" id="KW-0804">Transcription</keyword>
<feature type="region of interest" description="Disordered" evidence="4">
    <location>
        <begin position="83"/>
        <end position="109"/>
    </location>
</feature>
<dbReference type="SUPFAM" id="SSF46785">
    <property type="entry name" value="Winged helix' DNA-binding domain"/>
    <property type="match status" value="1"/>
</dbReference>
<proteinExistence type="predicted"/>
<feature type="domain" description="HTH arsR-type" evidence="5">
    <location>
        <begin position="1"/>
        <end position="81"/>
    </location>
</feature>
<dbReference type="InterPro" id="IPR051081">
    <property type="entry name" value="HTH_MetalResp_TranReg"/>
</dbReference>
<dbReference type="Pfam" id="PF01022">
    <property type="entry name" value="HTH_5"/>
    <property type="match status" value="1"/>
</dbReference>
<protein>
    <submittedName>
        <fullName evidence="6">ArsR family transcriptional regulator</fullName>
    </submittedName>
</protein>
<accession>A0ABU1Z0S0</accession>
<gene>
    <name evidence="6" type="ORF">J2S67_001482</name>
</gene>
<dbReference type="Proteomes" id="UP001180715">
    <property type="component" value="Unassembled WGS sequence"/>
</dbReference>
<organism evidence="6 7">
    <name type="scientific">Pseudoglutamicibacter albus</name>
    <dbReference type="NCBI Taxonomy" id="98671"/>
    <lineage>
        <taxon>Bacteria</taxon>
        <taxon>Bacillati</taxon>
        <taxon>Actinomycetota</taxon>
        <taxon>Actinomycetes</taxon>
        <taxon>Micrococcales</taxon>
        <taxon>Micrococcaceae</taxon>
        <taxon>Pseudoglutamicibacter</taxon>
    </lineage>
</organism>
<dbReference type="InterPro" id="IPR036390">
    <property type="entry name" value="WH_DNA-bd_sf"/>
</dbReference>
<evidence type="ECO:0000256" key="3">
    <source>
        <dbReference type="ARBA" id="ARBA00023163"/>
    </source>
</evidence>
<dbReference type="NCBIfam" id="NF033788">
    <property type="entry name" value="HTH_metalloreg"/>
    <property type="match status" value="1"/>
</dbReference>
<dbReference type="PANTHER" id="PTHR33154">
    <property type="entry name" value="TRANSCRIPTIONAL REGULATOR, ARSR FAMILY"/>
    <property type="match status" value="1"/>
</dbReference>
<dbReference type="SMART" id="SM00418">
    <property type="entry name" value="HTH_ARSR"/>
    <property type="match status" value="1"/>
</dbReference>
<reference evidence="6" key="1">
    <citation type="submission" date="2023-07" db="EMBL/GenBank/DDBJ databases">
        <title>Sequencing the genomes of 1000 actinobacteria strains.</title>
        <authorList>
            <person name="Klenk H.-P."/>
        </authorList>
    </citation>
    <scope>NUCLEOTIDE SEQUENCE</scope>
    <source>
        <strain evidence="6">DSM 13068</strain>
    </source>
</reference>